<comment type="similarity">
    <text evidence="1">Belongs to the PdxA family. PdxA2 subfamily.</text>
</comment>
<keyword evidence="4" id="KW-0520">NAD</keyword>
<proteinExistence type="inferred from homology"/>
<name>A0ABT9RTP1_9MICC</name>
<dbReference type="EMBL" id="JAUSRE010000010">
    <property type="protein sequence ID" value="MDP9888618.1"/>
    <property type="molecule type" value="Genomic_DNA"/>
</dbReference>
<dbReference type="GO" id="GO:0050570">
    <property type="term" value="F:4-hydroxythreonine-4-phosphate dehydrogenase activity"/>
    <property type="evidence" value="ECO:0007669"/>
    <property type="project" value="UniProtKB-EC"/>
</dbReference>
<evidence type="ECO:0000256" key="4">
    <source>
        <dbReference type="ARBA" id="ARBA00023027"/>
    </source>
</evidence>
<keyword evidence="3 5" id="KW-0560">Oxidoreductase</keyword>
<dbReference type="RefSeq" id="WP_307307850.1">
    <property type="nucleotide sequence ID" value="NZ_JAUSRE010000010.1"/>
</dbReference>
<keyword evidence="6" id="KW-1185">Reference proteome</keyword>
<dbReference type="Gene3D" id="3.40.718.10">
    <property type="entry name" value="Isopropylmalate Dehydrogenase"/>
    <property type="match status" value="1"/>
</dbReference>
<dbReference type="SUPFAM" id="SSF53659">
    <property type="entry name" value="Isocitrate/Isopropylmalate dehydrogenase-like"/>
    <property type="match status" value="1"/>
</dbReference>
<dbReference type="Pfam" id="PF04166">
    <property type="entry name" value="PdxA"/>
    <property type="match status" value="1"/>
</dbReference>
<accession>A0ABT9RTP1</accession>
<evidence type="ECO:0000256" key="3">
    <source>
        <dbReference type="ARBA" id="ARBA00023002"/>
    </source>
</evidence>
<reference evidence="5 6" key="1">
    <citation type="submission" date="2023-07" db="EMBL/GenBank/DDBJ databases">
        <title>Sorghum-associated microbial communities from plants grown in Nebraska, USA.</title>
        <authorList>
            <person name="Schachtman D."/>
        </authorList>
    </citation>
    <scope>NUCLEOTIDE SEQUENCE [LARGE SCALE GENOMIC DNA]</scope>
    <source>
        <strain evidence="5 6">CC222</strain>
    </source>
</reference>
<evidence type="ECO:0000256" key="1">
    <source>
        <dbReference type="ARBA" id="ARBA00009464"/>
    </source>
</evidence>
<evidence type="ECO:0000313" key="5">
    <source>
        <dbReference type="EMBL" id="MDP9888618.1"/>
    </source>
</evidence>
<sequence>MSGVPRLLLAIGDPNGIGPEIAVKAVAELGTAAPVVVGDRHVVEPYAARAGLTLREAAPGATAAPGVCDLVDVGALAPSELAVGEVSAAAGAATIAYASAAIRLAVGGGYTGVVACPHSETAVHRAGIYFAGYPPLIAELTGTRADQVFLMLVGGGMRIAHVTLHERLAGSLARLTPELVIEAGLALHRTLLAMGVTHPRIGVFGINPHAGEGGLFGEDDSRVTEPAVAALRDRGVRVDGPTGADILLGGDRDADAYLAMYHDQGHIPIKTLAGRTAAAVTIGAGAPFASVGHGPAFNIAGQGIADPSAVLAALRLLAPTPQEALR</sequence>
<gene>
    <name evidence="5" type="ORF">J2X98_002211</name>
</gene>
<comment type="caution">
    <text evidence="5">The sequence shown here is derived from an EMBL/GenBank/DDBJ whole genome shotgun (WGS) entry which is preliminary data.</text>
</comment>
<dbReference type="Proteomes" id="UP001226577">
    <property type="component" value="Unassembled WGS sequence"/>
</dbReference>
<keyword evidence="2" id="KW-0479">Metal-binding</keyword>
<protein>
    <submittedName>
        <fullName evidence="5">4-hydroxythreonine-4-phosphate dehydrogenase</fullName>
        <ecNumber evidence="5">1.1.1.262</ecNumber>
    </submittedName>
</protein>
<evidence type="ECO:0000313" key="6">
    <source>
        <dbReference type="Proteomes" id="UP001226577"/>
    </source>
</evidence>
<evidence type="ECO:0000256" key="2">
    <source>
        <dbReference type="ARBA" id="ARBA00022723"/>
    </source>
</evidence>
<dbReference type="InterPro" id="IPR005255">
    <property type="entry name" value="PdxA_fam"/>
</dbReference>
<dbReference type="PANTHER" id="PTHR30004">
    <property type="entry name" value="4-HYDROXYTHREONINE-4-PHOSPHATE DEHYDROGENASE"/>
    <property type="match status" value="1"/>
</dbReference>
<organism evidence="5 6">
    <name type="scientific">Pseudarthrobacter enclensis</name>
    <dbReference type="NCBI Taxonomy" id="993070"/>
    <lineage>
        <taxon>Bacteria</taxon>
        <taxon>Bacillati</taxon>
        <taxon>Actinomycetota</taxon>
        <taxon>Actinomycetes</taxon>
        <taxon>Micrococcales</taxon>
        <taxon>Micrococcaceae</taxon>
        <taxon>Pseudarthrobacter</taxon>
    </lineage>
</organism>
<dbReference type="PANTHER" id="PTHR30004:SF6">
    <property type="entry name" value="D-THREONATE 4-PHOSPHATE DEHYDROGENASE"/>
    <property type="match status" value="1"/>
</dbReference>
<dbReference type="EC" id="1.1.1.262" evidence="5"/>